<proteinExistence type="predicted"/>
<protein>
    <submittedName>
        <fullName evidence="2">Uncharacterized protein</fullName>
    </submittedName>
</protein>
<evidence type="ECO:0000313" key="3">
    <source>
        <dbReference type="Proteomes" id="UP000007753"/>
    </source>
</evidence>
<reference evidence="2 3" key="1">
    <citation type="journal article" date="2010" name="J. Bacteriol.">
        <title>Complete genome sequence of the representative gamma-hexachlorocyclohexane-degrading bacterium Sphingobium japonicum UT26.</title>
        <authorList>
            <person name="Nagata Y."/>
            <person name="Ohtsubo Y."/>
            <person name="Endo R."/>
            <person name="Ichikawa N."/>
            <person name="Ankai A."/>
            <person name="Oguchi A."/>
            <person name="Fukui S."/>
            <person name="Fujita N."/>
            <person name="Tsuda M."/>
        </authorList>
    </citation>
    <scope>NUCLEOTIDE SEQUENCE [LARGE SCALE GENOMIC DNA]</scope>
    <source>
        <strain evidence="3">DSM 16413 / CCM 7287 / MTCC 6362 / UT26 / NBRC 101211 / UT26S</strain>
    </source>
</reference>
<evidence type="ECO:0000256" key="1">
    <source>
        <dbReference type="SAM" id="MobiDB-lite"/>
    </source>
</evidence>
<dbReference type="InterPro" id="IPR025935">
    <property type="entry name" value="AbiH"/>
</dbReference>
<dbReference type="EMBL" id="AP010803">
    <property type="protein sequence ID" value="BAI97469.1"/>
    <property type="molecule type" value="Genomic_DNA"/>
</dbReference>
<accession>D4Z4D7</accession>
<dbReference type="STRING" id="452662.SJA_C1-26350"/>
<evidence type="ECO:0000313" key="2">
    <source>
        <dbReference type="EMBL" id="BAI97469.1"/>
    </source>
</evidence>
<sequence length="127" mass="14571">MLGHAWERAPEDSLNFKPDGPDDDWRVRNGIEYIDQFFADTFKPTARLIEQNATFFAGLANVREIKIMGHGLAEVDAPYIDEIMRQVDLTTTRWTVSIYGDLDARRAQFGQYPIAPNLVDYRSLADF</sequence>
<name>D4Z4D7_SPHIU</name>
<dbReference type="Pfam" id="PF14253">
    <property type="entry name" value="AbiH"/>
    <property type="match status" value="1"/>
</dbReference>
<dbReference type="HOGENOM" id="CLU_1969118_0_0_5"/>
<dbReference type="AlphaFoldDB" id="D4Z4D7"/>
<dbReference type="KEGG" id="sjp:SJA_C1-26350"/>
<gene>
    <name evidence="2" type="ordered locus">SJA_C1-26350</name>
</gene>
<feature type="compositionally biased region" description="Basic and acidic residues" evidence="1">
    <location>
        <begin position="1"/>
        <end position="11"/>
    </location>
</feature>
<dbReference type="Proteomes" id="UP000007753">
    <property type="component" value="Chromosome 1"/>
</dbReference>
<feature type="region of interest" description="Disordered" evidence="1">
    <location>
        <begin position="1"/>
        <end position="20"/>
    </location>
</feature>
<keyword evidence="3" id="KW-1185">Reference proteome</keyword>
<organism evidence="2 3">
    <name type="scientific">Sphingobium indicum (strain DSM 16413 / CCM 7287 / MTCC 6362 / UT26 / NBRC 101211 / UT26S)</name>
    <name type="common">Sphingobium japonicum</name>
    <dbReference type="NCBI Taxonomy" id="452662"/>
    <lineage>
        <taxon>Bacteria</taxon>
        <taxon>Pseudomonadati</taxon>
        <taxon>Pseudomonadota</taxon>
        <taxon>Alphaproteobacteria</taxon>
        <taxon>Sphingomonadales</taxon>
        <taxon>Sphingomonadaceae</taxon>
        <taxon>Sphingobium</taxon>
    </lineage>
</organism>